<organism evidence="1 2">
    <name type="scientific">Actinidia chinensis var. chinensis</name>
    <name type="common">Chinese soft-hair kiwi</name>
    <dbReference type="NCBI Taxonomy" id="1590841"/>
    <lineage>
        <taxon>Eukaryota</taxon>
        <taxon>Viridiplantae</taxon>
        <taxon>Streptophyta</taxon>
        <taxon>Embryophyta</taxon>
        <taxon>Tracheophyta</taxon>
        <taxon>Spermatophyta</taxon>
        <taxon>Magnoliopsida</taxon>
        <taxon>eudicotyledons</taxon>
        <taxon>Gunneridae</taxon>
        <taxon>Pentapetalae</taxon>
        <taxon>asterids</taxon>
        <taxon>Ericales</taxon>
        <taxon>Actinidiaceae</taxon>
        <taxon>Actinidia</taxon>
    </lineage>
</organism>
<protein>
    <submittedName>
        <fullName evidence="1">Uncharacterized protein</fullName>
    </submittedName>
</protein>
<dbReference type="AlphaFoldDB" id="A0A2R6RT98"/>
<keyword evidence="2" id="KW-1185">Reference proteome</keyword>
<reference evidence="1 2" key="1">
    <citation type="submission" date="2017-07" db="EMBL/GenBank/DDBJ databases">
        <title>An improved, manually edited Actinidia chinensis var. chinensis (kiwifruit) genome highlights the challenges associated with draft genomes and gene prediction in plants.</title>
        <authorList>
            <person name="Pilkington S."/>
            <person name="Crowhurst R."/>
            <person name="Hilario E."/>
            <person name="Nardozza S."/>
            <person name="Fraser L."/>
            <person name="Peng Y."/>
            <person name="Gunaseelan K."/>
            <person name="Simpson R."/>
            <person name="Tahir J."/>
            <person name="Deroles S."/>
            <person name="Templeton K."/>
            <person name="Luo Z."/>
            <person name="Davy M."/>
            <person name="Cheng C."/>
            <person name="Mcneilage M."/>
            <person name="Scaglione D."/>
            <person name="Liu Y."/>
            <person name="Zhang Q."/>
            <person name="Datson P."/>
            <person name="De Silva N."/>
            <person name="Gardiner S."/>
            <person name="Bassett H."/>
            <person name="Chagne D."/>
            <person name="Mccallum J."/>
            <person name="Dzierzon H."/>
            <person name="Deng C."/>
            <person name="Wang Y.-Y."/>
            <person name="Barron N."/>
            <person name="Manako K."/>
            <person name="Bowen J."/>
            <person name="Foster T."/>
            <person name="Erridge Z."/>
            <person name="Tiffin H."/>
            <person name="Waite C."/>
            <person name="Davies K."/>
            <person name="Grierson E."/>
            <person name="Laing W."/>
            <person name="Kirk R."/>
            <person name="Chen X."/>
            <person name="Wood M."/>
            <person name="Montefiori M."/>
            <person name="Brummell D."/>
            <person name="Schwinn K."/>
            <person name="Catanach A."/>
            <person name="Fullerton C."/>
            <person name="Li D."/>
            <person name="Meiyalaghan S."/>
            <person name="Nieuwenhuizen N."/>
            <person name="Read N."/>
            <person name="Prakash R."/>
            <person name="Hunter D."/>
            <person name="Zhang H."/>
            <person name="Mckenzie M."/>
            <person name="Knabel M."/>
            <person name="Harris A."/>
            <person name="Allan A."/>
            <person name="Chen A."/>
            <person name="Janssen B."/>
            <person name="Plunkett B."/>
            <person name="Dwamena C."/>
            <person name="Voogd C."/>
            <person name="Leif D."/>
            <person name="Lafferty D."/>
            <person name="Souleyre E."/>
            <person name="Varkonyi-Gasic E."/>
            <person name="Gambi F."/>
            <person name="Hanley J."/>
            <person name="Yao J.-L."/>
            <person name="Cheung J."/>
            <person name="David K."/>
            <person name="Warren B."/>
            <person name="Marsh K."/>
            <person name="Snowden K."/>
            <person name="Lin-Wang K."/>
            <person name="Brian L."/>
            <person name="Martinez-Sanchez M."/>
            <person name="Wang M."/>
            <person name="Ileperuma N."/>
            <person name="Macnee N."/>
            <person name="Campin R."/>
            <person name="Mcatee P."/>
            <person name="Drummond R."/>
            <person name="Espley R."/>
            <person name="Ireland H."/>
            <person name="Wu R."/>
            <person name="Atkinson R."/>
            <person name="Karunairetnam S."/>
            <person name="Bulley S."/>
            <person name="Chunkath S."/>
            <person name="Hanley Z."/>
            <person name="Storey R."/>
            <person name="Thrimawithana A."/>
            <person name="Thomson S."/>
            <person name="David C."/>
            <person name="Testolin R."/>
        </authorList>
    </citation>
    <scope>NUCLEOTIDE SEQUENCE [LARGE SCALE GENOMIC DNA]</scope>
    <source>
        <strain evidence="2">cv. Red5</strain>
        <tissue evidence="1">Young leaf</tissue>
    </source>
</reference>
<dbReference type="EMBL" id="NKQK01000003">
    <property type="protein sequence ID" value="PSS33248.1"/>
    <property type="molecule type" value="Genomic_DNA"/>
</dbReference>
<evidence type="ECO:0000313" key="2">
    <source>
        <dbReference type="Proteomes" id="UP000241394"/>
    </source>
</evidence>
<proteinExistence type="predicted"/>
<name>A0A2R6RT98_ACTCC</name>
<reference evidence="2" key="2">
    <citation type="journal article" date="2018" name="BMC Genomics">
        <title>A manually annotated Actinidia chinensis var. chinensis (kiwifruit) genome highlights the challenges associated with draft genomes and gene prediction in plants.</title>
        <authorList>
            <person name="Pilkington S.M."/>
            <person name="Crowhurst R."/>
            <person name="Hilario E."/>
            <person name="Nardozza S."/>
            <person name="Fraser L."/>
            <person name="Peng Y."/>
            <person name="Gunaseelan K."/>
            <person name="Simpson R."/>
            <person name="Tahir J."/>
            <person name="Deroles S.C."/>
            <person name="Templeton K."/>
            <person name="Luo Z."/>
            <person name="Davy M."/>
            <person name="Cheng C."/>
            <person name="McNeilage M."/>
            <person name="Scaglione D."/>
            <person name="Liu Y."/>
            <person name="Zhang Q."/>
            <person name="Datson P."/>
            <person name="De Silva N."/>
            <person name="Gardiner S.E."/>
            <person name="Bassett H."/>
            <person name="Chagne D."/>
            <person name="McCallum J."/>
            <person name="Dzierzon H."/>
            <person name="Deng C."/>
            <person name="Wang Y.Y."/>
            <person name="Barron L."/>
            <person name="Manako K."/>
            <person name="Bowen J."/>
            <person name="Foster T.M."/>
            <person name="Erridge Z.A."/>
            <person name="Tiffin H."/>
            <person name="Waite C.N."/>
            <person name="Davies K.M."/>
            <person name="Grierson E.P."/>
            <person name="Laing W.A."/>
            <person name="Kirk R."/>
            <person name="Chen X."/>
            <person name="Wood M."/>
            <person name="Montefiori M."/>
            <person name="Brummell D.A."/>
            <person name="Schwinn K.E."/>
            <person name="Catanach A."/>
            <person name="Fullerton C."/>
            <person name="Li D."/>
            <person name="Meiyalaghan S."/>
            <person name="Nieuwenhuizen N."/>
            <person name="Read N."/>
            <person name="Prakash R."/>
            <person name="Hunter D."/>
            <person name="Zhang H."/>
            <person name="McKenzie M."/>
            <person name="Knabel M."/>
            <person name="Harris A."/>
            <person name="Allan A.C."/>
            <person name="Gleave A."/>
            <person name="Chen A."/>
            <person name="Janssen B.J."/>
            <person name="Plunkett B."/>
            <person name="Ampomah-Dwamena C."/>
            <person name="Voogd C."/>
            <person name="Leif D."/>
            <person name="Lafferty D."/>
            <person name="Souleyre E.J.F."/>
            <person name="Varkonyi-Gasic E."/>
            <person name="Gambi F."/>
            <person name="Hanley J."/>
            <person name="Yao J.L."/>
            <person name="Cheung J."/>
            <person name="David K.M."/>
            <person name="Warren B."/>
            <person name="Marsh K."/>
            <person name="Snowden K.C."/>
            <person name="Lin-Wang K."/>
            <person name="Brian L."/>
            <person name="Martinez-Sanchez M."/>
            <person name="Wang M."/>
            <person name="Ileperuma N."/>
            <person name="Macnee N."/>
            <person name="Campin R."/>
            <person name="McAtee P."/>
            <person name="Drummond R.S.M."/>
            <person name="Espley R.V."/>
            <person name="Ireland H.S."/>
            <person name="Wu R."/>
            <person name="Atkinson R.G."/>
            <person name="Karunairetnam S."/>
            <person name="Bulley S."/>
            <person name="Chunkath S."/>
            <person name="Hanley Z."/>
            <person name="Storey R."/>
            <person name="Thrimawithana A.H."/>
            <person name="Thomson S."/>
            <person name="David C."/>
            <person name="Testolin R."/>
            <person name="Huang H."/>
            <person name="Hellens R.P."/>
            <person name="Schaffer R.J."/>
        </authorList>
    </citation>
    <scope>NUCLEOTIDE SEQUENCE [LARGE SCALE GENOMIC DNA]</scope>
    <source>
        <strain evidence="2">cv. Red5</strain>
    </source>
</reference>
<dbReference type="Gramene" id="PSS33248">
    <property type="protein sequence ID" value="PSS33248"/>
    <property type="gene ID" value="CEY00_Acc03634"/>
</dbReference>
<evidence type="ECO:0000313" key="1">
    <source>
        <dbReference type="EMBL" id="PSS33248.1"/>
    </source>
</evidence>
<accession>A0A2R6RT98</accession>
<dbReference type="OrthoDB" id="636522at2759"/>
<dbReference type="Proteomes" id="UP000241394">
    <property type="component" value="Chromosome LG3"/>
</dbReference>
<sequence length="67" mass="8192">MGHHHHHHHHERISPHDDPFLARFCCPCYLVSSIMRGIERCLFLACYLVMQCFGWDDHRHHHHRHFC</sequence>
<gene>
    <name evidence="1" type="ORF">CEY00_Acc03634</name>
</gene>
<dbReference type="OMA" id="RCIFAAC"/>
<dbReference type="InParanoid" id="A0A2R6RT98"/>
<comment type="caution">
    <text evidence="1">The sequence shown here is derived from an EMBL/GenBank/DDBJ whole genome shotgun (WGS) entry which is preliminary data.</text>
</comment>